<proteinExistence type="predicted"/>
<keyword evidence="2" id="KW-1185">Reference proteome</keyword>
<gene>
    <name evidence="1" type="ORF">R3W88_019169</name>
</gene>
<evidence type="ECO:0000313" key="1">
    <source>
        <dbReference type="EMBL" id="KAK4713262.1"/>
    </source>
</evidence>
<organism evidence="1 2">
    <name type="scientific">Solanum pinnatisectum</name>
    <name type="common">tansyleaf nightshade</name>
    <dbReference type="NCBI Taxonomy" id="50273"/>
    <lineage>
        <taxon>Eukaryota</taxon>
        <taxon>Viridiplantae</taxon>
        <taxon>Streptophyta</taxon>
        <taxon>Embryophyta</taxon>
        <taxon>Tracheophyta</taxon>
        <taxon>Spermatophyta</taxon>
        <taxon>Magnoliopsida</taxon>
        <taxon>eudicotyledons</taxon>
        <taxon>Gunneridae</taxon>
        <taxon>Pentapetalae</taxon>
        <taxon>asterids</taxon>
        <taxon>lamiids</taxon>
        <taxon>Solanales</taxon>
        <taxon>Solanaceae</taxon>
        <taxon>Solanoideae</taxon>
        <taxon>Solaneae</taxon>
        <taxon>Solanum</taxon>
    </lineage>
</organism>
<dbReference type="AlphaFoldDB" id="A0AAV9KMJ3"/>
<sequence length="68" mass="7453">MAVNCSLTRQNICCIEVEFPMKVDAIFRPVVGISYTVDLTLLGIHSTNICLSTSLVLIFPLNIANVVK</sequence>
<comment type="caution">
    <text evidence="1">The sequence shown here is derived from an EMBL/GenBank/DDBJ whole genome shotgun (WGS) entry which is preliminary data.</text>
</comment>
<name>A0AAV9KMJ3_9SOLN</name>
<evidence type="ECO:0000313" key="2">
    <source>
        <dbReference type="Proteomes" id="UP001311915"/>
    </source>
</evidence>
<dbReference type="EMBL" id="JAWPEI010000010">
    <property type="protein sequence ID" value="KAK4713262.1"/>
    <property type="molecule type" value="Genomic_DNA"/>
</dbReference>
<protein>
    <submittedName>
        <fullName evidence="1">Uncharacterized protein</fullName>
    </submittedName>
</protein>
<accession>A0AAV9KMJ3</accession>
<reference evidence="1 2" key="1">
    <citation type="submission" date="2023-10" db="EMBL/GenBank/DDBJ databases">
        <title>Genome-Wide Identification Analysis in wild type Solanum Pinnatisectum Reveals Some Genes Defensing Phytophthora Infestans.</title>
        <authorList>
            <person name="Sun C."/>
        </authorList>
    </citation>
    <scope>NUCLEOTIDE SEQUENCE [LARGE SCALE GENOMIC DNA]</scope>
    <source>
        <strain evidence="1">LQN</strain>
        <tissue evidence="1">Leaf</tissue>
    </source>
</reference>
<dbReference type="Proteomes" id="UP001311915">
    <property type="component" value="Unassembled WGS sequence"/>
</dbReference>